<dbReference type="EMBL" id="JAZHXI010000011">
    <property type="protein sequence ID" value="KAL2066677.1"/>
    <property type="molecule type" value="Genomic_DNA"/>
</dbReference>
<protein>
    <submittedName>
        <fullName evidence="1">Uncharacterized protein</fullName>
    </submittedName>
</protein>
<evidence type="ECO:0000313" key="2">
    <source>
        <dbReference type="Proteomes" id="UP001595075"/>
    </source>
</evidence>
<sequence>MSSPDESAAPLKHDQIKALLEGQSDPRMTFGLEMEMGFAIPRNLYFDWLKTNPKIPPYVKPTTYEDLPTRRFDHQIIGQLKHNEEVNAGKRTAIPTYDDDAEARKTSHSTASTQSANLRQNLMFYFLDFLNQKLPVSNTGRKPLKIGNVLWGGSPKTAPTKSWTLVQDDSLGPMRLHFGQRYKPVRSYDAIRKTFRCVGAELVSCVYYFSDLPNVVYPALVELQTELSTKAGPHTAWFRTEEHLHVHFAIEGEKISLEIAQNLCALYGLFEDQIESWLKSCQRDTSWTVGLRKGMKVRKMALAEVATTGDVDLALLPEGRYTPAGYCEGIYGTRNLDELKTFISGYSRGEELDDKVVRDPAGKIWPRLVGVGARGYTAINISLRRANKPTTFEFRHHHGTTNAEEIGYWVAFCGAMLRFAHSLAHAGMTLEDPQENPLDEIGRTFLDVFVEKDIRDVIGMTEAAKIHFSDQVERFENRADNVRDAVERIKIKHRSVRARAGEEIGVFMDAEIDHDQSFIDDVASLHIEPIPAQPLRVPKEQDRMIKGVNNVFNYLIAPLRSPLDRKLTTREEFNKVASEDESGQIAVWLMYDDYIIAEETRRAANRPRSLFSGILKR</sequence>
<proteinExistence type="predicted"/>
<organism evidence="1 2">
    <name type="scientific">Oculimacula yallundae</name>
    <dbReference type="NCBI Taxonomy" id="86028"/>
    <lineage>
        <taxon>Eukaryota</taxon>
        <taxon>Fungi</taxon>
        <taxon>Dikarya</taxon>
        <taxon>Ascomycota</taxon>
        <taxon>Pezizomycotina</taxon>
        <taxon>Leotiomycetes</taxon>
        <taxon>Helotiales</taxon>
        <taxon>Ploettnerulaceae</taxon>
        <taxon>Oculimacula</taxon>
    </lineage>
</organism>
<dbReference type="Proteomes" id="UP001595075">
    <property type="component" value="Unassembled WGS sequence"/>
</dbReference>
<dbReference type="PANTHER" id="PTHR36847">
    <property type="entry name" value="AMIDOLIGASE ENZYME"/>
    <property type="match status" value="1"/>
</dbReference>
<reference evidence="1 2" key="1">
    <citation type="journal article" date="2024" name="Commun. Biol.">
        <title>Comparative genomic analysis of thermophilic fungi reveals convergent evolutionary adaptations and gene losses.</title>
        <authorList>
            <person name="Steindorff A.S."/>
            <person name="Aguilar-Pontes M.V."/>
            <person name="Robinson A.J."/>
            <person name="Andreopoulos B."/>
            <person name="LaButti K."/>
            <person name="Kuo A."/>
            <person name="Mondo S."/>
            <person name="Riley R."/>
            <person name="Otillar R."/>
            <person name="Haridas S."/>
            <person name="Lipzen A."/>
            <person name="Grimwood J."/>
            <person name="Schmutz J."/>
            <person name="Clum A."/>
            <person name="Reid I.D."/>
            <person name="Moisan M.C."/>
            <person name="Butler G."/>
            <person name="Nguyen T.T.M."/>
            <person name="Dewar K."/>
            <person name="Conant G."/>
            <person name="Drula E."/>
            <person name="Henrissat B."/>
            <person name="Hansel C."/>
            <person name="Singer S."/>
            <person name="Hutchinson M.I."/>
            <person name="de Vries R.P."/>
            <person name="Natvig D.O."/>
            <person name="Powell A.J."/>
            <person name="Tsang A."/>
            <person name="Grigoriev I.V."/>
        </authorList>
    </citation>
    <scope>NUCLEOTIDE SEQUENCE [LARGE SCALE GENOMIC DNA]</scope>
    <source>
        <strain evidence="1 2">CBS 494.80</strain>
    </source>
</reference>
<name>A0ABR4CAX9_9HELO</name>
<evidence type="ECO:0000313" key="1">
    <source>
        <dbReference type="EMBL" id="KAL2066677.1"/>
    </source>
</evidence>
<comment type="caution">
    <text evidence="1">The sequence shown here is derived from an EMBL/GenBank/DDBJ whole genome shotgun (WGS) entry which is preliminary data.</text>
</comment>
<keyword evidence="2" id="KW-1185">Reference proteome</keyword>
<accession>A0ABR4CAX9</accession>
<dbReference type="PANTHER" id="PTHR36847:SF1">
    <property type="entry name" value="AMIDOLIGASE ENZYME"/>
    <property type="match status" value="1"/>
</dbReference>
<gene>
    <name evidence="1" type="ORF">VTL71DRAFT_2749</name>
</gene>